<dbReference type="RefSeq" id="WP_211977436.1">
    <property type="nucleotide sequence ID" value="NZ_CBFHAM010000056.1"/>
</dbReference>
<sequence>MSNYFENIQDGVSQLERQLDALQPAYVKVDDRSTFDLLALLTELASQFNYYDFQDQPDGDWQDFFYADLVIMLITCSNLQFTPYEERYLLLREAMSKSDNEASLFRHTAGFFALLYDIAIALMDVLRKLSLSDKQAVISHYAEQVIESIEEETAKLYRYEAQVKQLFPFETTRHHTLRGNTDSSRLQQLFPRIFNSIAGGEETFSGFFSLNEIYDTLRTKFYQTASASGYYLKNQLRERQHTPHMGLLMAFTELYKHLQDQINEIPKRHLDYYYRTILGMQPLAAVPDRVHILIMPAPQVNNLFLDKGEIVLAPSPIRKDPLKYQLTEPFRAHTAGITALHTIYVSNYLQIAAKTLQTDNIRETAVYCAQHPVITAPAFAGLTMPPVTWPLLGEDQHELPPSVRTMQDASLGFMIGSPTLYLTEGGRSVQVCLHFSAATFSALLAYLDNFSAVTGRNAAIVNSELMSGAFNLYYTTPAGWGTIKHFNVRCGTQEQADNAIVINFLLRNSDDAFSVYNPEAHGPDIASSLPLLKVLLNNNSFHHPYSFLRNIVLERVTVRAKVTDFRAVKLDNNMGEINAYHSFRMFGATPAVGAYLDICNTNVFNKYSSNFSIKLEWLDLPRNINGFDSYFAAYQAGMTNNAYKVGISSINNGVFLPERGSQEQFQLFHTVRDKEGDLYLSDTSLIRDADFHKISFPNGMKMDKEEKHSNTVYKQGAIRLELTNPSEAFGHQLYALIFPEIVIYNARHPSRKKPLPGMPYVPVVKSISINYELEHSESLKPIKKSVRGEGLEVHHIGPFGYEEIYPGPGINYFPLLPEINDAGHLHIGFDQLKPGEELSLLFQLEDKYFTDTTAPLPELNWAYLANNKWYPFEGRYLLSDNTNNLTRSGVIKILVPPGINTHNTILARGTWWIRISMPSHECITPRVTGIFPNAVTAERKLEHTGETMEKMLFIPPLTIKKTQRDIRTIQAIWQLFPSFGGRKTESENKFYTRVSERLRHKQRPVSALDIAQVLLEAFPEILIVKSIHTPSPASKEDVSIIVVPRQLDNGLFNSTQPKVDLDTLCRIQAFMQQRISPFVSLSIRNPVYESVKVVCSVVFRNQTDNNLNSHLQQLRLDIQKFLCPWLFDPASHLKIGSTLYKPELLNYINQQPYVDYVTGFSLIHFYFMKDENTGMTRAYVTDTAAGDLQQISPSLPQAVLIPSEEHLITVLPFPVYKEATPVGMDALKISNELIVGNDQPLITVTDKRHDYPPDEEMLTISILPP</sequence>
<name>A0ABS5JB68_9BACT</name>
<comment type="caution">
    <text evidence="1">The sequence shown here is derived from an EMBL/GenBank/DDBJ whole genome shotgun (WGS) entry which is preliminary data.</text>
</comment>
<proteinExistence type="predicted"/>
<gene>
    <name evidence="1" type="ORF">KE626_33405</name>
</gene>
<evidence type="ECO:0008006" key="3">
    <source>
        <dbReference type="Google" id="ProtNLM"/>
    </source>
</evidence>
<reference evidence="1 2" key="1">
    <citation type="submission" date="2021-04" db="EMBL/GenBank/DDBJ databases">
        <title>Chitinophaga sp. nov., isolated from the rhizosphere soil.</title>
        <authorList>
            <person name="He S."/>
        </authorList>
    </citation>
    <scope>NUCLEOTIDE SEQUENCE [LARGE SCALE GENOMIC DNA]</scope>
    <source>
        <strain evidence="1 2">2R12</strain>
    </source>
</reference>
<evidence type="ECO:0000313" key="2">
    <source>
        <dbReference type="Proteomes" id="UP000676386"/>
    </source>
</evidence>
<keyword evidence="2" id="KW-1185">Reference proteome</keyword>
<dbReference type="EMBL" id="JAGTXB010000031">
    <property type="protein sequence ID" value="MBS0032278.1"/>
    <property type="molecule type" value="Genomic_DNA"/>
</dbReference>
<organism evidence="1 2">
    <name type="scientific">Chitinophaga hostae</name>
    <dbReference type="NCBI Taxonomy" id="2831022"/>
    <lineage>
        <taxon>Bacteria</taxon>
        <taxon>Pseudomonadati</taxon>
        <taxon>Bacteroidota</taxon>
        <taxon>Chitinophagia</taxon>
        <taxon>Chitinophagales</taxon>
        <taxon>Chitinophagaceae</taxon>
        <taxon>Chitinophaga</taxon>
    </lineage>
</organism>
<dbReference type="Proteomes" id="UP000676386">
    <property type="component" value="Unassembled WGS sequence"/>
</dbReference>
<accession>A0ABS5JB68</accession>
<evidence type="ECO:0000313" key="1">
    <source>
        <dbReference type="EMBL" id="MBS0032278.1"/>
    </source>
</evidence>
<protein>
    <recommendedName>
        <fullName evidence="3">Baseplate J-like protein</fullName>
    </recommendedName>
</protein>